<dbReference type="SUPFAM" id="SSF54211">
    <property type="entry name" value="Ribosomal protein S5 domain 2-like"/>
    <property type="match status" value="1"/>
</dbReference>
<dbReference type="InterPro" id="IPR020568">
    <property type="entry name" value="Ribosomal_Su5_D2-typ_SF"/>
</dbReference>
<keyword evidence="4 5" id="KW-0234">DNA repair</keyword>
<dbReference type="InterPro" id="IPR020667">
    <property type="entry name" value="DNA_mismatch_repair_MutL"/>
</dbReference>
<dbReference type="SMART" id="SM01340">
    <property type="entry name" value="DNA_mis_repair"/>
    <property type="match status" value="1"/>
</dbReference>
<name>A0A1H8ZL32_9HYPH</name>
<dbReference type="GO" id="GO:0005524">
    <property type="term" value="F:ATP binding"/>
    <property type="evidence" value="ECO:0007669"/>
    <property type="project" value="InterPro"/>
</dbReference>
<feature type="domain" description="MutL C-terminal dimerisation" evidence="6">
    <location>
        <begin position="440"/>
        <end position="583"/>
    </location>
</feature>
<dbReference type="GO" id="GO:0032300">
    <property type="term" value="C:mismatch repair complex"/>
    <property type="evidence" value="ECO:0007669"/>
    <property type="project" value="InterPro"/>
</dbReference>
<dbReference type="Pfam" id="PF08676">
    <property type="entry name" value="MutL_C"/>
    <property type="match status" value="1"/>
</dbReference>
<evidence type="ECO:0000259" key="7">
    <source>
        <dbReference type="SMART" id="SM01340"/>
    </source>
</evidence>
<dbReference type="Gene3D" id="3.30.565.10">
    <property type="entry name" value="Histidine kinase-like ATPase, C-terminal domain"/>
    <property type="match status" value="1"/>
</dbReference>
<dbReference type="InterPro" id="IPR036890">
    <property type="entry name" value="HATPase_C_sf"/>
</dbReference>
<keyword evidence="9" id="KW-1185">Reference proteome</keyword>
<evidence type="ECO:0000256" key="3">
    <source>
        <dbReference type="ARBA" id="ARBA00022763"/>
    </source>
</evidence>
<comment type="function">
    <text evidence="5">This protein is involved in the repair of mismatches in DNA. It is required for dam-dependent methyl-directed DNA mismatch repair. May act as a 'molecular matchmaker', a protein that promotes the formation of a stable complex between two or more DNA-binding proteins in an ATP-dependent manner without itself being part of a final effector complex.</text>
</comment>
<evidence type="ECO:0000256" key="1">
    <source>
        <dbReference type="ARBA" id="ARBA00006082"/>
    </source>
</evidence>
<dbReference type="InterPro" id="IPR014790">
    <property type="entry name" value="MutL_C"/>
</dbReference>
<dbReference type="InterPro" id="IPR002099">
    <property type="entry name" value="MutL/Mlh/PMS"/>
</dbReference>
<dbReference type="NCBIfam" id="NF000953">
    <property type="entry name" value="PRK00095.2-4"/>
    <property type="match status" value="1"/>
</dbReference>
<dbReference type="OrthoDB" id="9763467at2"/>
<reference evidence="8 9" key="1">
    <citation type="submission" date="2016-10" db="EMBL/GenBank/DDBJ databases">
        <authorList>
            <person name="de Groot N.N."/>
        </authorList>
    </citation>
    <scope>NUCLEOTIDE SEQUENCE [LARGE SCALE GENOMIC DNA]</scope>
    <source>
        <strain evidence="8 9">A52C2</strain>
    </source>
</reference>
<dbReference type="CDD" id="cd16926">
    <property type="entry name" value="HATPase_MutL-MLH-PMS-like"/>
    <property type="match status" value="1"/>
</dbReference>
<dbReference type="GO" id="GO:0140664">
    <property type="term" value="F:ATP-dependent DNA damage sensor activity"/>
    <property type="evidence" value="ECO:0007669"/>
    <property type="project" value="InterPro"/>
</dbReference>
<dbReference type="CDD" id="cd00782">
    <property type="entry name" value="MutL_Trans"/>
    <property type="match status" value="1"/>
</dbReference>
<sequence length="626" mass="67256">MSIRILPDHVINRIAAGEVVERPASVVKELVENAIDAGATRVEVATAGGGKSLIRISDNGCGIREPDLALAVERHCTSKLPEDDLSQIGTLGFRGEALASIGSVARLSILSRHAEEPHAWQIAVEGGRRSETVPASHSGGTQIEVRDLFFATPARLKFLRSDRAEATAITEAVKRLALAHPEIRFTLSGSDRTTLDLSAARGESGALERMAQILGAGFRDNAMPIGGEREGVLLSGYAGLPTFNRANSLQQFIFVNGRPLKDPVLAGALRAAYSDVLARDRYPVLALFIDLDPADVDVNVHPAKMEVRFRDPGMIRGLIIGTIRDALAREGFRSASTGGLATLDALRDRAAAGSFTRPPEPGTSPAWRSWADPAQTVAPDVSSAAYGASPEAEAPRPAMAEAGFAEALSAFAVLDRPSADARAHVQPAPEHLLARPLGAARAQIHENYIVAQTGDGLVIVDQHAAHERIVYERLKAGLEGRAVQRQMLLIPEVVELPEEDVGRLLARSDELAEIGLVVESFGPGAVAVTETPAILGRVDAPKLVRDIADDFAEWDASTRIRERLDHVAATMACHGSVRSGRRLRPEEMDALLREMEATPQSGQCNHGRPTYVELKLSDIERLFGRR</sequence>
<dbReference type="InterPro" id="IPR042121">
    <property type="entry name" value="MutL_C_regsub"/>
</dbReference>
<dbReference type="Gene3D" id="3.30.1540.20">
    <property type="entry name" value="MutL, C-terminal domain, dimerisation subdomain"/>
    <property type="match status" value="1"/>
</dbReference>
<feature type="domain" description="DNA mismatch repair protein S5" evidence="7">
    <location>
        <begin position="210"/>
        <end position="328"/>
    </location>
</feature>
<dbReference type="SUPFAM" id="SSF55874">
    <property type="entry name" value="ATPase domain of HSP90 chaperone/DNA topoisomerase II/histidine kinase"/>
    <property type="match status" value="1"/>
</dbReference>
<dbReference type="SMART" id="SM00853">
    <property type="entry name" value="MutL_C"/>
    <property type="match status" value="1"/>
</dbReference>
<gene>
    <name evidence="5" type="primary">mutL</name>
    <name evidence="8" type="ORF">SAMN05216548_101182</name>
</gene>
<dbReference type="FunFam" id="3.30.565.10:FF:000003">
    <property type="entry name" value="DNA mismatch repair endonuclease MutL"/>
    <property type="match status" value="1"/>
</dbReference>
<evidence type="ECO:0000313" key="8">
    <source>
        <dbReference type="EMBL" id="SEP65001.1"/>
    </source>
</evidence>
<dbReference type="EMBL" id="FOFG01000001">
    <property type="protein sequence ID" value="SEP65001.1"/>
    <property type="molecule type" value="Genomic_DNA"/>
</dbReference>
<evidence type="ECO:0000256" key="5">
    <source>
        <dbReference type="HAMAP-Rule" id="MF_00149"/>
    </source>
</evidence>
<evidence type="ECO:0000313" key="9">
    <source>
        <dbReference type="Proteomes" id="UP000199647"/>
    </source>
</evidence>
<evidence type="ECO:0000256" key="4">
    <source>
        <dbReference type="ARBA" id="ARBA00023204"/>
    </source>
</evidence>
<dbReference type="InterPro" id="IPR014721">
    <property type="entry name" value="Ribsml_uS5_D2-typ_fold_subgr"/>
</dbReference>
<keyword evidence="3 5" id="KW-0227">DNA damage</keyword>
<dbReference type="GO" id="GO:0016887">
    <property type="term" value="F:ATP hydrolysis activity"/>
    <property type="evidence" value="ECO:0007669"/>
    <property type="project" value="InterPro"/>
</dbReference>
<comment type="similarity">
    <text evidence="1 5">Belongs to the DNA mismatch repair MutL/HexB family.</text>
</comment>
<dbReference type="RefSeq" id="WP_092494710.1">
    <property type="nucleotide sequence ID" value="NZ_FOFG01000001.1"/>
</dbReference>
<dbReference type="GO" id="GO:0006298">
    <property type="term" value="P:mismatch repair"/>
    <property type="evidence" value="ECO:0007669"/>
    <property type="project" value="UniProtKB-UniRule"/>
</dbReference>
<dbReference type="PROSITE" id="PS00058">
    <property type="entry name" value="DNA_MISMATCH_REPAIR_1"/>
    <property type="match status" value="1"/>
</dbReference>
<dbReference type="PANTHER" id="PTHR10073">
    <property type="entry name" value="DNA MISMATCH REPAIR PROTEIN MLH, PMS, MUTL"/>
    <property type="match status" value="1"/>
</dbReference>
<dbReference type="STRING" id="1855383.SAMN05216548_101182"/>
<dbReference type="Pfam" id="PF13589">
    <property type="entry name" value="HATPase_c_3"/>
    <property type="match status" value="1"/>
</dbReference>
<dbReference type="PANTHER" id="PTHR10073:SF12">
    <property type="entry name" value="DNA MISMATCH REPAIR PROTEIN MLH1"/>
    <property type="match status" value="1"/>
</dbReference>
<accession>A0A1H8ZL32</accession>
<dbReference type="Gene3D" id="3.30.230.10">
    <property type="match status" value="1"/>
</dbReference>
<protein>
    <recommendedName>
        <fullName evidence="2 5">DNA mismatch repair protein MutL</fullName>
    </recommendedName>
</protein>
<dbReference type="InterPro" id="IPR014762">
    <property type="entry name" value="DNA_mismatch_repair_CS"/>
</dbReference>
<dbReference type="AlphaFoldDB" id="A0A1H8ZL32"/>
<dbReference type="NCBIfam" id="TIGR00585">
    <property type="entry name" value="mutl"/>
    <property type="match status" value="1"/>
</dbReference>
<dbReference type="Gene3D" id="3.30.1370.100">
    <property type="entry name" value="MutL, C-terminal domain, regulatory subdomain"/>
    <property type="match status" value="1"/>
</dbReference>
<dbReference type="InterPro" id="IPR013507">
    <property type="entry name" value="DNA_mismatch_S5_2-like"/>
</dbReference>
<evidence type="ECO:0000256" key="2">
    <source>
        <dbReference type="ARBA" id="ARBA00021975"/>
    </source>
</evidence>
<dbReference type="InterPro" id="IPR037198">
    <property type="entry name" value="MutL_C_sf"/>
</dbReference>
<dbReference type="HAMAP" id="MF_00149">
    <property type="entry name" value="DNA_mis_repair"/>
    <property type="match status" value="1"/>
</dbReference>
<dbReference type="SUPFAM" id="SSF118116">
    <property type="entry name" value="DNA mismatch repair protein MutL"/>
    <property type="match status" value="1"/>
</dbReference>
<dbReference type="InterPro" id="IPR038973">
    <property type="entry name" value="MutL/Mlh/Pms-like"/>
</dbReference>
<proteinExistence type="inferred from homology"/>
<dbReference type="InterPro" id="IPR042120">
    <property type="entry name" value="MutL_C_dimsub"/>
</dbReference>
<organism evidence="8 9">
    <name type="scientific">Faunimonas pinastri</name>
    <dbReference type="NCBI Taxonomy" id="1855383"/>
    <lineage>
        <taxon>Bacteria</taxon>
        <taxon>Pseudomonadati</taxon>
        <taxon>Pseudomonadota</taxon>
        <taxon>Alphaproteobacteria</taxon>
        <taxon>Hyphomicrobiales</taxon>
        <taxon>Afifellaceae</taxon>
        <taxon>Faunimonas</taxon>
    </lineage>
</organism>
<dbReference type="GO" id="GO:0030983">
    <property type="term" value="F:mismatched DNA binding"/>
    <property type="evidence" value="ECO:0007669"/>
    <property type="project" value="InterPro"/>
</dbReference>
<dbReference type="Pfam" id="PF01119">
    <property type="entry name" value="DNA_mis_repair"/>
    <property type="match status" value="1"/>
</dbReference>
<evidence type="ECO:0000259" key="6">
    <source>
        <dbReference type="SMART" id="SM00853"/>
    </source>
</evidence>
<dbReference type="Proteomes" id="UP000199647">
    <property type="component" value="Unassembled WGS sequence"/>
</dbReference>